<reference evidence="3 4" key="1">
    <citation type="submission" date="2020-05" db="EMBL/GenBank/DDBJ databases">
        <title>Aquincola sp. isolate from soil.</title>
        <authorList>
            <person name="Han J."/>
            <person name="Kim D.-U."/>
        </authorList>
    </citation>
    <scope>NUCLEOTIDE SEQUENCE [LARGE SCALE GENOMIC DNA]</scope>
    <source>
        <strain evidence="3 4">S2</strain>
    </source>
</reference>
<dbReference type="PANTHER" id="PTHR43566">
    <property type="entry name" value="CONSERVED PROTEIN"/>
    <property type="match status" value="1"/>
</dbReference>
<dbReference type="PANTHER" id="PTHR43566:SF1">
    <property type="entry name" value="AAA+ ATPASE DOMAIN-CONTAINING PROTEIN"/>
    <property type="match status" value="1"/>
</dbReference>
<evidence type="ECO:0000313" key="4">
    <source>
        <dbReference type="Proteomes" id="UP000737171"/>
    </source>
</evidence>
<keyword evidence="3" id="KW-0067">ATP-binding</keyword>
<comment type="caution">
    <text evidence="3">The sequence shown here is derived from an EMBL/GenBank/DDBJ whole genome shotgun (WGS) entry which is preliminary data.</text>
</comment>
<evidence type="ECO:0000313" key="3">
    <source>
        <dbReference type="EMBL" id="NRF66992.1"/>
    </source>
</evidence>
<dbReference type="EMBL" id="JABRWJ010000002">
    <property type="protein sequence ID" value="NRF66992.1"/>
    <property type="molecule type" value="Genomic_DNA"/>
</dbReference>
<name>A0ABX2EEE1_9BURK</name>
<dbReference type="Proteomes" id="UP000737171">
    <property type="component" value="Unassembled WGS sequence"/>
</dbReference>
<feature type="domain" description="DUF4143" evidence="2">
    <location>
        <begin position="183"/>
        <end position="330"/>
    </location>
</feature>
<gene>
    <name evidence="3" type="ORF">HLB44_08355</name>
</gene>
<evidence type="ECO:0000259" key="2">
    <source>
        <dbReference type="Pfam" id="PF13635"/>
    </source>
</evidence>
<dbReference type="Pfam" id="PF13173">
    <property type="entry name" value="AAA_14"/>
    <property type="match status" value="1"/>
</dbReference>
<proteinExistence type="predicted"/>
<accession>A0ABX2EEE1</accession>
<organism evidence="3 4">
    <name type="scientific">Pseudaquabacterium terrae</name>
    <dbReference type="NCBI Taxonomy" id="2732868"/>
    <lineage>
        <taxon>Bacteria</taxon>
        <taxon>Pseudomonadati</taxon>
        <taxon>Pseudomonadota</taxon>
        <taxon>Betaproteobacteria</taxon>
        <taxon>Burkholderiales</taxon>
        <taxon>Sphaerotilaceae</taxon>
        <taxon>Pseudaquabacterium</taxon>
    </lineage>
</organism>
<keyword evidence="4" id="KW-1185">Reference proteome</keyword>
<protein>
    <submittedName>
        <fullName evidence="3">ATP-binding protein</fullName>
    </submittedName>
</protein>
<dbReference type="InterPro" id="IPR025420">
    <property type="entry name" value="DUF4143"/>
</dbReference>
<keyword evidence="3" id="KW-0547">Nucleotide-binding</keyword>
<feature type="domain" description="AAA" evidence="1">
    <location>
        <begin position="29"/>
        <end position="141"/>
    </location>
</feature>
<sequence length="381" mass="43522">MPSADDPFAIAAPAHRYLRAQVEEDLALKMVFIGGPRQVGKTSLARSLLPDPACELNYDVAAHRLALLRHELPATDFWFFDEIHKYRGWRNYLKGLFDQHGGRRRILVTGSARLDLYRFGGDSLQGRYFYLRLHPFSVAELGGQADVVPALLALGGFPEPFLSASERFARRWALAYRERLVREEISGLEQVSDLGRLELLAATLPERVGSPLSLNSLREDLQVSHQTVSRWADMLERVYGIFRLAPFGAPRLRAVKKERKHYHYDWSVVPDAGARFENMVASHLLKWVEFQIDTEGRDLELRYFRDIDGREVDFLITERRQPIAMVECKLGDDVVSPGLRYLKARFPDVIAWQVSAHGVRDYLSVEGVRVAPAVRLLRELV</sequence>
<dbReference type="Pfam" id="PF13635">
    <property type="entry name" value="DUF4143"/>
    <property type="match status" value="1"/>
</dbReference>
<dbReference type="InterPro" id="IPR041682">
    <property type="entry name" value="AAA_14"/>
</dbReference>
<evidence type="ECO:0000259" key="1">
    <source>
        <dbReference type="Pfam" id="PF13173"/>
    </source>
</evidence>
<dbReference type="GO" id="GO:0005524">
    <property type="term" value="F:ATP binding"/>
    <property type="evidence" value="ECO:0007669"/>
    <property type="project" value="UniProtKB-KW"/>
</dbReference>
<dbReference type="InterPro" id="IPR027417">
    <property type="entry name" value="P-loop_NTPase"/>
</dbReference>
<dbReference type="RefSeq" id="WP_173122082.1">
    <property type="nucleotide sequence ID" value="NZ_JABRWJ010000002.1"/>
</dbReference>
<dbReference type="SUPFAM" id="SSF52540">
    <property type="entry name" value="P-loop containing nucleoside triphosphate hydrolases"/>
    <property type="match status" value="1"/>
</dbReference>